<dbReference type="OrthoDB" id="3232711at2759"/>
<evidence type="ECO:0000313" key="1">
    <source>
        <dbReference type="EMBL" id="KIK56706.1"/>
    </source>
</evidence>
<dbReference type="EMBL" id="KN834796">
    <property type="protein sequence ID" value="KIK56706.1"/>
    <property type="molecule type" value="Genomic_DNA"/>
</dbReference>
<dbReference type="AlphaFoldDB" id="A0A0D0BNV2"/>
<keyword evidence="2" id="KW-1185">Reference proteome</keyword>
<sequence>KARARAQRSREELILVDEEMRRAIDFTFHQAEQWVKQKNRRENIPDALRDGLRAYCEEQCSVERERGQIWLSEWAPVRLRAQIVLSYID</sequence>
<proteinExistence type="predicted"/>
<evidence type="ECO:0000313" key="2">
    <source>
        <dbReference type="Proteomes" id="UP000053593"/>
    </source>
</evidence>
<feature type="non-terminal residue" evidence="1">
    <location>
        <position position="89"/>
    </location>
</feature>
<name>A0A0D0BNV2_9AGAR</name>
<dbReference type="HOGENOM" id="CLU_003703_7_1_1"/>
<feature type="non-terminal residue" evidence="1">
    <location>
        <position position="1"/>
    </location>
</feature>
<organism evidence="1 2">
    <name type="scientific">Collybiopsis luxurians FD-317 M1</name>
    <dbReference type="NCBI Taxonomy" id="944289"/>
    <lineage>
        <taxon>Eukaryota</taxon>
        <taxon>Fungi</taxon>
        <taxon>Dikarya</taxon>
        <taxon>Basidiomycota</taxon>
        <taxon>Agaricomycotina</taxon>
        <taxon>Agaricomycetes</taxon>
        <taxon>Agaricomycetidae</taxon>
        <taxon>Agaricales</taxon>
        <taxon>Marasmiineae</taxon>
        <taxon>Omphalotaceae</taxon>
        <taxon>Collybiopsis</taxon>
        <taxon>Collybiopsis luxurians</taxon>
    </lineage>
</organism>
<protein>
    <submittedName>
        <fullName evidence="1">Uncharacterized protein</fullName>
    </submittedName>
</protein>
<dbReference type="Proteomes" id="UP000053593">
    <property type="component" value="Unassembled WGS sequence"/>
</dbReference>
<gene>
    <name evidence="1" type="ORF">GYMLUDRAFT_146127</name>
</gene>
<accession>A0A0D0BNV2</accession>
<reference evidence="1 2" key="1">
    <citation type="submission" date="2014-04" db="EMBL/GenBank/DDBJ databases">
        <title>Evolutionary Origins and Diversification of the Mycorrhizal Mutualists.</title>
        <authorList>
            <consortium name="DOE Joint Genome Institute"/>
            <consortium name="Mycorrhizal Genomics Consortium"/>
            <person name="Kohler A."/>
            <person name="Kuo A."/>
            <person name="Nagy L.G."/>
            <person name="Floudas D."/>
            <person name="Copeland A."/>
            <person name="Barry K.W."/>
            <person name="Cichocki N."/>
            <person name="Veneault-Fourrey C."/>
            <person name="LaButti K."/>
            <person name="Lindquist E.A."/>
            <person name="Lipzen A."/>
            <person name="Lundell T."/>
            <person name="Morin E."/>
            <person name="Murat C."/>
            <person name="Riley R."/>
            <person name="Ohm R."/>
            <person name="Sun H."/>
            <person name="Tunlid A."/>
            <person name="Henrissat B."/>
            <person name="Grigoriev I.V."/>
            <person name="Hibbett D.S."/>
            <person name="Martin F."/>
        </authorList>
    </citation>
    <scope>NUCLEOTIDE SEQUENCE [LARGE SCALE GENOMIC DNA]</scope>
    <source>
        <strain evidence="1 2">FD-317 M1</strain>
    </source>
</reference>